<accession>A0A0E9XUT4</accession>
<name>A0A0E9XUT4_ANGAN</name>
<dbReference type="EMBL" id="GBXM01002173">
    <property type="protein sequence ID" value="JAI06405.1"/>
    <property type="molecule type" value="Transcribed_RNA"/>
</dbReference>
<protein>
    <submittedName>
        <fullName evidence="1">Uncharacterized protein</fullName>
    </submittedName>
</protein>
<sequence>MMRVLRFDCEALALLNSDMQLSLSVWLNIQSTPPSAALYTALRPALHVRNSISDTERFLRTNASL</sequence>
<organism evidence="1">
    <name type="scientific">Anguilla anguilla</name>
    <name type="common">European freshwater eel</name>
    <name type="synonym">Muraena anguilla</name>
    <dbReference type="NCBI Taxonomy" id="7936"/>
    <lineage>
        <taxon>Eukaryota</taxon>
        <taxon>Metazoa</taxon>
        <taxon>Chordata</taxon>
        <taxon>Craniata</taxon>
        <taxon>Vertebrata</taxon>
        <taxon>Euteleostomi</taxon>
        <taxon>Actinopterygii</taxon>
        <taxon>Neopterygii</taxon>
        <taxon>Teleostei</taxon>
        <taxon>Anguilliformes</taxon>
        <taxon>Anguillidae</taxon>
        <taxon>Anguilla</taxon>
    </lineage>
</organism>
<reference evidence="1" key="1">
    <citation type="submission" date="2014-11" db="EMBL/GenBank/DDBJ databases">
        <authorList>
            <person name="Amaro Gonzalez C."/>
        </authorList>
    </citation>
    <scope>NUCLEOTIDE SEQUENCE</scope>
</reference>
<proteinExistence type="predicted"/>
<dbReference type="AlphaFoldDB" id="A0A0E9XUT4"/>
<evidence type="ECO:0000313" key="1">
    <source>
        <dbReference type="EMBL" id="JAI06405.1"/>
    </source>
</evidence>
<reference evidence="1" key="2">
    <citation type="journal article" date="2015" name="Fish Shellfish Immunol.">
        <title>Early steps in the European eel (Anguilla anguilla)-Vibrio vulnificus interaction in the gills: Role of the RtxA13 toxin.</title>
        <authorList>
            <person name="Callol A."/>
            <person name="Pajuelo D."/>
            <person name="Ebbesson L."/>
            <person name="Teles M."/>
            <person name="MacKenzie S."/>
            <person name="Amaro C."/>
        </authorList>
    </citation>
    <scope>NUCLEOTIDE SEQUENCE</scope>
</reference>